<dbReference type="InterPro" id="IPR013785">
    <property type="entry name" value="Aldolase_TIM"/>
</dbReference>
<dbReference type="InterPro" id="IPR023606">
    <property type="entry name" value="CoA-Trfase_III_dom_1_sf"/>
</dbReference>
<feature type="domain" description="Pyruvate carboxyltransferase" evidence="9">
    <location>
        <begin position="36"/>
        <end position="329"/>
    </location>
</feature>
<dbReference type="SUPFAM" id="SSF51569">
    <property type="entry name" value="Aldolase"/>
    <property type="match status" value="1"/>
</dbReference>
<comment type="pathway">
    <text evidence="1">Metabolic intermediate metabolism; (S)-3-hydroxy-3-methylglutaryl-CoA degradation; acetoacetate from (S)-3-hydroxy-3-methylglutaryl-CoA: step 1/1.</text>
</comment>
<dbReference type="PANTHER" id="PTHR42738:SF7">
    <property type="entry name" value="HYDROXYMETHYLGLUTARYL-COA LYASE"/>
    <property type="match status" value="1"/>
</dbReference>
<evidence type="ECO:0000256" key="3">
    <source>
        <dbReference type="ARBA" id="ARBA00009405"/>
    </source>
</evidence>
<dbReference type="PANTHER" id="PTHR42738">
    <property type="entry name" value="HYDROXYMETHYLGLUTARYL-COA LYASE"/>
    <property type="match status" value="1"/>
</dbReference>
<dbReference type="Pfam" id="PF02515">
    <property type="entry name" value="CoA_transf_3"/>
    <property type="match status" value="1"/>
</dbReference>
<evidence type="ECO:0000256" key="6">
    <source>
        <dbReference type="ARBA" id="ARBA00023239"/>
    </source>
</evidence>
<comment type="catalytic activity">
    <reaction evidence="7">
        <text>(3S)-3-hydroxy-3-methylglutaryl-CoA = acetoacetate + acetyl-CoA</text>
        <dbReference type="Rhea" id="RHEA:24404"/>
        <dbReference type="ChEBI" id="CHEBI:13705"/>
        <dbReference type="ChEBI" id="CHEBI:43074"/>
        <dbReference type="ChEBI" id="CHEBI:57288"/>
        <dbReference type="EC" id="4.1.3.4"/>
    </reaction>
</comment>
<dbReference type="Gene3D" id="3.40.50.10540">
    <property type="entry name" value="Crotonobetainyl-coa:carnitine coa-transferase, domain 1"/>
    <property type="match status" value="1"/>
</dbReference>
<evidence type="ECO:0000256" key="1">
    <source>
        <dbReference type="ARBA" id="ARBA00005143"/>
    </source>
</evidence>
<evidence type="ECO:0000256" key="8">
    <source>
        <dbReference type="SAM" id="MobiDB-lite"/>
    </source>
</evidence>
<evidence type="ECO:0000259" key="9">
    <source>
        <dbReference type="PROSITE" id="PS50991"/>
    </source>
</evidence>
<evidence type="ECO:0000313" key="11">
    <source>
        <dbReference type="Proteomes" id="UP001642484"/>
    </source>
</evidence>
<evidence type="ECO:0000256" key="2">
    <source>
        <dbReference type="ARBA" id="ARBA00008383"/>
    </source>
</evidence>
<evidence type="ECO:0000313" key="10">
    <source>
        <dbReference type="EMBL" id="CAK9103453.1"/>
    </source>
</evidence>
<dbReference type="InterPro" id="IPR003673">
    <property type="entry name" value="CoA-Trfase_fam_III"/>
</dbReference>
<dbReference type="Proteomes" id="UP001642484">
    <property type="component" value="Unassembled WGS sequence"/>
</dbReference>
<dbReference type="Gene3D" id="2.30.29.30">
    <property type="entry name" value="Pleckstrin-homology domain (PH domain)/Phosphotyrosine-binding domain (PTB)"/>
    <property type="match status" value="1"/>
</dbReference>
<organism evidence="10 11">
    <name type="scientific">Durusdinium trenchii</name>
    <dbReference type="NCBI Taxonomy" id="1381693"/>
    <lineage>
        <taxon>Eukaryota</taxon>
        <taxon>Sar</taxon>
        <taxon>Alveolata</taxon>
        <taxon>Dinophyceae</taxon>
        <taxon>Suessiales</taxon>
        <taxon>Symbiodiniaceae</taxon>
        <taxon>Durusdinium</taxon>
    </lineage>
</organism>
<sequence>MKKLVKEFVREMVKGKEMNVLRADGSHMSVKCGLTRSLDTLRIKSGAETRHLSLNEVEKVLQGAPEELSDLETPLDEACATLVLQNECISFKFMEQEKAELFTLKYRGYILCESKAGSADGLEEHPKLAFPVLVPNAKGLQAALDAGAKEVTLLAAASDTFAKKNTNCTVEENLERAAVALQVAAASQCHVRAAISVCLGCPYEGEVPAQRVAQVASRLLEGGCQEVVICDTIGTGTAASVRKVLEAVEGAGIPIDRVGVHFHDTYGQAVANTLAALQFGVAKVDAAVGGVGGCPFAGPGASGNAATEDILQLLQGLEVETGLNFSKLAETGEWLTSHILQKGNGSKAGPATLRQRRPAPQRSVDSPRRPLDGVRVLEVGPGLVAGGWTGATLAYFGAEVVKVEPPEVGDGIRKWRILDSQTQTSLWWQSIARNKRSLALDLRQPKGRELLKKLTGHADVLVENFKPGTLERWGMAPETLRQENPGLIVARVSGYGQTGPKSRGCNLGGHLICRHVVTLSCSDYSWFTHCFEHSQSQLAWVVAV</sequence>
<dbReference type="NCBIfam" id="NF004283">
    <property type="entry name" value="PRK05692.1"/>
    <property type="match status" value="1"/>
</dbReference>
<keyword evidence="11" id="KW-1185">Reference proteome</keyword>
<dbReference type="InterPro" id="IPR043594">
    <property type="entry name" value="HMGL"/>
</dbReference>
<dbReference type="InterPro" id="IPR041296">
    <property type="entry name" value="ISP3_C"/>
</dbReference>
<dbReference type="Gene3D" id="3.20.20.70">
    <property type="entry name" value="Aldolase class I"/>
    <property type="match status" value="1"/>
</dbReference>
<proteinExistence type="inferred from homology"/>
<comment type="caution">
    <text evidence="10">The sequence shown here is derived from an EMBL/GenBank/DDBJ whole genome shotgun (WGS) entry which is preliminary data.</text>
</comment>
<dbReference type="InterPro" id="IPR000891">
    <property type="entry name" value="PYR_CT"/>
</dbReference>
<keyword evidence="5" id="KW-0479">Metal-binding</keyword>
<dbReference type="SUPFAM" id="SSF89796">
    <property type="entry name" value="CoA-transferase family III (CaiB/BaiF)"/>
    <property type="match status" value="1"/>
</dbReference>
<dbReference type="InterPro" id="IPR011993">
    <property type="entry name" value="PH-like_dom_sf"/>
</dbReference>
<dbReference type="PROSITE" id="PS50991">
    <property type="entry name" value="PYR_CT"/>
    <property type="match status" value="1"/>
</dbReference>
<accession>A0ABP0RSV5</accession>
<feature type="region of interest" description="Disordered" evidence="8">
    <location>
        <begin position="341"/>
        <end position="369"/>
    </location>
</feature>
<gene>
    <name evidence="10" type="ORF">CCMP2556_LOCUS48584</name>
</gene>
<comment type="similarity">
    <text evidence="2">Belongs to the CoA-transferase III family.</text>
</comment>
<evidence type="ECO:0000256" key="7">
    <source>
        <dbReference type="ARBA" id="ARBA00049877"/>
    </source>
</evidence>
<protein>
    <recommendedName>
        <fullName evidence="4">hydroxymethylglutaryl-CoA lyase</fullName>
        <ecNumber evidence="4">4.1.3.4</ecNumber>
    </recommendedName>
</protein>
<keyword evidence="6" id="KW-0456">Lyase</keyword>
<reference evidence="10 11" key="1">
    <citation type="submission" date="2024-02" db="EMBL/GenBank/DDBJ databases">
        <authorList>
            <person name="Chen Y."/>
            <person name="Shah S."/>
            <person name="Dougan E. K."/>
            <person name="Thang M."/>
            <person name="Chan C."/>
        </authorList>
    </citation>
    <scope>NUCLEOTIDE SEQUENCE [LARGE SCALE GENOMIC DNA]</scope>
</reference>
<dbReference type="Pfam" id="PF00682">
    <property type="entry name" value="HMGL-like"/>
    <property type="match status" value="1"/>
</dbReference>
<evidence type="ECO:0000256" key="5">
    <source>
        <dbReference type="ARBA" id="ARBA00022723"/>
    </source>
</evidence>
<dbReference type="EMBL" id="CAXAMN010026484">
    <property type="protein sequence ID" value="CAK9103453.1"/>
    <property type="molecule type" value="Genomic_DNA"/>
</dbReference>
<dbReference type="EC" id="4.1.3.4" evidence="4"/>
<dbReference type="CDD" id="cd07938">
    <property type="entry name" value="DRE_TIM_HMGL"/>
    <property type="match status" value="1"/>
</dbReference>
<evidence type="ECO:0000256" key="4">
    <source>
        <dbReference type="ARBA" id="ARBA00012910"/>
    </source>
</evidence>
<name>A0ABP0RSV5_9DINO</name>
<comment type="similarity">
    <text evidence="3">Belongs to the HMG-CoA lyase family.</text>
</comment>
<dbReference type="Pfam" id="PF18045">
    <property type="entry name" value="ISP3_C"/>
    <property type="match status" value="1"/>
</dbReference>